<dbReference type="Proteomes" id="UP000054408">
    <property type="component" value="Unassembled WGS sequence"/>
</dbReference>
<dbReference type="InterPro" id="IPR051092">
    <property type="entry name" value="FYVE_RhoGEF_PH"/>
</dbReference>
<dbReference type="CDD" id="cd00160">
    <property type="entry name" value="RhoGEF"/>
    <property type="match status" value="1"/>
</dbReference>
<evidence type="ECO:0000313" key="4">
    <source>
        <dbReference type="Proteomes" id="UP000054408"/>
    </source>
</evidence>
<evidence type="ECO:0000313" key="3">
    <source>
        <dbReference type="EMBL" id="KNC50637.1"/>
    </source>
</evidence>
<accession>A0A0L0DE89</accession>
<organism evidence="3 4">
    <name type="scientific">Thecamonas trahens ATCC 50062</name>
    <dbReference type="NCBI Taxonomy" id="461836"/>
    <lineage>
        <taxon>Eukaryota</taxon>
        <taxon>Apusozoa</taxon>
        <taxon>Apusomonadida</taxon>
        <taxon>Apusomonadidae</taxon>
        <taxon>Thecamonas</taxon>
    </lineage>
</organism>
<dbReference type="GO" id="GO:0005737">
    <property type="term" value="C:cytoplasm"/>
    <property type="evidence" value="ECO:0007669"/>
    <property type="project" value="TreeGrafter"/>
</dbReference>
<gene>
    <name evidence="3" type="ORF">AMSG_00799</name>
</gene>
<dbReference type="InterPro" id="IPR000219">
    <property type="entry name" value="DH_dom"/>
</dbReference>
<dbReference type="GeneID" id="25560584"/>
<sequence>MDSEAAPPRTVSALRLDSGSARRLSVARNEYIRSDGAALVAKALEARPGEIKLAATCKHVVDEIIESESKYVADMRMVIDEFREPLLRGAFVDASVVARSPPHDRIVVCPHPRAVASAVLSMVPFLRLYAHYMEHHLRSLRTLHEIRAQPRVAKFLAQRRELLRGLDLSDYLVKPMQRLCKYPILFNQLLKAIPADSPDATLVADAADAMDSVVRDVNEKKRDSENRFRMVSIQAALGHALQLSTPTRRFVAQLNCSYQPDGATTRPLHLTLFAFNDLFVLAKRSRSLRRLAKESYTLKRAVALDQVSLACSTTAANALRVLSDTLGDSFTITIKPTPAGRRPALLGRDDASSADGDVRTLAGLAGALADHGVHVHATELAGRQSLASSRVAETDSESGYDDVFFEPWDADVVSPPPSLAVPSSLRGSRTRSASPDAVAPIATRNSSGAAGESGRRKTRRLSFNVDSNGPGATHRSRSLTFSARSTSGVMAANADLARNLTAEAVVAAAAAEARRTEHSLVDTYLRRCLHLLDNSLVHSDVQYARIMDGLLAPGDAPPAPDVLRHQAERRRKLAATDPTRLLRNANKTDAHNRLIRLASPCRRSGEDESDAEPSYLDLYVAARAEDDGGSESEMEDVAIGALSGDSDSAGKSDGGEVLGGTEASVFEGESVSVLPIGAATCVLDRELRAMPATELERALAAAASGVRLIKHTRAGAGRPEWRTFRIDFTTFRVLWGKGRVPAAWKQASPTRIVPGSIPPVLDPPRLAARLEDLGADPGAWASASYALEVLTAPGLSTKYRSLAAPPATLDAVASVAAATDEPEWVGSRTLWCIAASASDARIWSLAFTFAIGAARHRSAVADGSDE</sequence>
<dbReference type="RefSeq" id="XP_013762523.1">
    <property type="nucleotide sequence ID" value="XM_013907069.1"/>
</dbReference>
<dbReference type="InterPro" id="IPR035899">
    <property type="entry name" value="DBL_dom_sf"/>
</dbReference>
<evidence type="ECO:0000256" key="1">
    <source>
        <dbReference type="SAM" id="MobiDB-lite"/>
    </source>
</evidence>
<dbReference type="eggNOG" id="KOG3518">
    <property type="taxonomic scope" value="Eukaryota"/>
</dbReference>
<protein>
    <recommendedName>
        <fullName evidence="2">DH domain-containing protein</fullName>
    </recommendedName>
</protein>
<dbReference type="EMBL" id="GL349435">
    <property type="protein sequence ID" value="KNC50637.1"/>
    <property type="molecule type" value="Genomic_DNA"/>
</dbReference>
<dbReference type="PANTHER" id="PTHR12673:SF159">
    <property type="entry name" value="LD03170P"/>
    <property type="match status" value="1"/>
</dbReference>
<dbReference type="PANTHER" id="PTHR12673">
    <property type="entry name" value="FACIOGENITAL DYSPLASIA PROTEIN"/>
    <property type="match status" value="1"/>
</dbReference>
<dbReference type="GO" id="GO:0005085">
    <property type="term" value="F:guanyl-nucleotide exchange factor activity"/>
    <property type="evidence" value="ECO:0007669"/>
    <property type="project" value="InterPro"/>
</dbReference>
<feature type="domain" description="DH" evidence="2">
    <location>
        <begin position="56"/>
        <end position="220"/>
    </location>
</feature>
<dbReference type="SUPFAM" id="SSF48065">
    <property type="entry name" value="DBL homology domain (DH-domain)"/>
    <property type="match status" value="1"/>
</dbReference>
<proteinExistence type="predicted"/>
<dbReference type="OrthoDB" id="207120at2759"/>
<name>A0A0L0DE89_THETB</name>
<dbReference type="AlphaFoldDB" id="A0A0L0DE89"/>
<reference evidence="3 4" key="1">
    <citation type="submission" date="2010-05" db="EMBL/GenBank/DDBJ databases">
        <title>The Genome Sequence of Thecamonas trahens ATCC 50062.</title>
        <authorList>
            <consortium name="The Broad Institute Genome Sequencing Platform"/>
            <person name="Russ C."/>
            <person name="Cuomo C."/>
            <person name="Shea T."/>
            <person name="Young S.K."/>
            <person name="Zeng Q."/>
            <person name="Koehrsen M."/>
            <person name="Haas B."/>
            <person name="Borodovsky M."/>
            <person name="Guigo R."/>
            <person name="Alvarado L."/>
            <person name="Berlin A."/>
            <person name="Bochicchio J."/>
            <person name="Borenstein D."/>
            <person name="Chapman S."/>
            <person name="Chen Z."/>
            <person name="Freedman E."/>
            <person name="Gellesch M."/>
            <person name="Goldberg J."/>
            <person name="Griggs A."/>
            <person name="Gujja S."/>
            <person name="Heilman E."/>
            <person name="Heiman D."/>
            <person name="Hepburn T."/>
            <person name="Howarth C."/>
            <person name="Jen D."/>
            <person name="Larson L."/>
            <person name="Mehta T."/>
            <person name="Park D."/>
            <person name="Pearson M."/>
            <person name="Roberts A."/>
            <person name="Saif S."/>
            <person name="Shenoy N."/>
            <person name="Sisk P."/>
            <person name="Stolte C."/>
            <person name="Sykes S."/>
            <person name="Thomson T."/>
            <person name="Walk T."/>
            <person name="White J."/>
            <person name="Yandava C."/>
            <person name="Burger G."/>
            <person name="Gray M.W."/>
            <person name="Holland P.W.H."/>
            <person name="King N."/>
            <person name="Lang F.B.F."/>
            <person name="Roger A.J."/>
            <person name="Ruiz-Trillo I."/>
            <person name="Lander E."/>
            <person name="Nusbaum C."/>
        </authorList>
    </citation>
    <scope>NUCLEOTIDE SEQUENCE [LARGE SCALE GENOMIC DNA]</scope>
    <source>
        <strain evidence="3 4">ATCC 50062</strain>
    </source>
</reference>
<keyword evidence="4" id="KW-1185">Reference proteome</keyword>
<dbReference type="PROSITE" id="PS50010">
    <property type="entry name" value="DH_2"/>
    <property type="match status" value="1"/>
</dbReference>
<dbReference type="SMART" id="SM00325">
    <property type="entry name" value="RhoGEF"/>
    <property type="match status" value="1"/>
</dbReference>
<feature type="region of interest" description="Disordered" evidence="1">
    <location>
        <begin position="415"/>
        <end position="476"/>
    </location>
</feature>
<dbReference type="STRING" id="461836.A0A0L0DE89"/>
<dbReference type="Gene3D" id="1.20.900.10">
    <property type="entry name" value="Dbl homology (DH) domain"/>
    <property type="match status" value="1"/>
</dbReference>
<evidence type="ECO:0000259" key="2">
    <source>
        <dbReference type="PROSITE" id="PS50010"/>
    </source>
</evidence>
<dbReference type="Pfam" id="PF00621">
    <property type="entry name" value="RhoGEF"/>
    <property type="match status" value="1"/>
</dbReference>